<accession>A0A2C9VLB7</accession>
<dbReference type="AlphaFoldDB" id="A0A2C9VLB7"/>
<sequence>MRQVINAPTGSNDVELCRILSFQVVVFVRWIELSLKRLAGVFCFV</sequence>
<organism evidence="1">
    <name type="scientific">Manihot esculenta</name>
    <name type="common">Cassava</name>
    <name type="synonym">Jatropha manihot</name>
    <dbReference type="NCBI Taxonomy" id="3983"/>
    <lineage>
        <taxon>Eukaryota</taxon>
        <taxon>Viridiplantae</taxon>
        <taxon>Streptophyta</taxon>
        <taxon>Embryophyta</taxon>
        <taxon>Tracheophyta</taxon>
        <taxon>Spermatophyta</taxon>
        <taxon>Magnoliopsida</taxon>
        <taxon>eudicotyledons</taxon>
        <taxon>Gunneridae</taxon>
        <taxon>Pentapetalae</taxon>
        <taxon>rosids</taxon>
        <taxon>fabids</taxon>
        <taxon>Malpighiales</taxon>
        <taxon>Euphorbiaceae</taxon>
        <taxon>Crotonoideae</taxon>
        <taxon>Manihoteae</taxon>
        <taxon>Manihot</taxon>
    </lineage>
</organism>
<dbReference type="EMBL" id="CM004393">
    <property type="protein sequence ID" value="OAY45571.1"/>
    <property type="molecule type" value="Genomic_DNA"/>
</dbReference>
<gene>
    <name evidence="1" type="ORF">MANES_07G072400</name>
</gene>
<evidence type="ECO:0000313" key="1">
    <source>
        <dbReference type="EMBL" id="OAY45571.1"/>
    </source>
</evidence>
<reference evidence="1" key="1">
    <citation type="submission" date="2016-02" db="EMBL/GenBank/DDBJ databases">
        <title>WGS assembly of Manihot esculenta.</title>
        <authorList>
            <person name="Bredeson J.V."/>
            <person name="Prochnik S.E."/>
            <person name="Lyons J.B."/>
            <person name="Schmutz J."/>
            <person name="Grimwood J."/>
            <person name="Vrebalov J."/>
            <person name="Bart R.S."/>
            <person name="Amuge T."/>
            <person name="Ferguson M.E."/>
            <person name="Green R."/>
            <person name="Putnam N."/>
            <person name="Stites J."/>
            <person name="Rounsley S."/>
            <person name="Rokhsar D.S."/>
        </authorList>
    </citation>
    <scope>NUCLEOTIDE SEQUENCE [LARGE SCALE GENOMIC DNA]</scope>
    <source>
        <tissue evidence="1">Leaf</tissue>
    </source>
</reference>
<proteinExistence type="predicted"/>
<name>A0A2C9VLB7_MANES</name>
<protein>
    <submittedName>
        <fullName evidence="1">Uncharacterized protein</fullName>
    </submittedName>
</protein>